<keyword evidence="1" id="KW-0812">Transmembrane</keyword>
<gene>
    <name evidence="2" type="ORF">V8G56_09575</name>
</gene>
<dbReference type="NCBIfam" id="NF040945">
    <property type="entry name" value="CCC_membrane"/>
    <property type="match status" value="1"/>
</dbReference>
<feature type="transmembrane region" description="Helical" evidence="1">
    <location>
        <begin position="66"/>
        <end position="87"/>
    </location>
</feature>
<organism evidence="2 3">
    <name type="scientific">Gaetbulibacter aquiaggeris</name>
    <dbReference type="NCBI Taxonomy" id="1735373"/>
    <lineage>
        <taxon>Bacteria</taxon>
        <taxon>Pseudomonadati</taxon>
        <taxon>Bacteroidota</taxon>
        <taxon>Flavobacteriia</taxon>
        <taxon>Flavobacteriales</taxon>
        <taxon>Flavobacteriaceae</taxon>
        <taxon>Gaetbulibacter</taxon>
    </lineage>
</organism>
<comment type="caution">
    <text evidence="2">The sequence shown here is derived from an EMBL/GenBank/DDBJ whole genome shotgun (WGS) entry which is preliminary data.</text>
</comment>
<feature type="transmembrane region" description="Helical" evidence="1">
    <location>
        <begin position="12"/>
        <end position="39"/>
    </location>
</feature>
<protein>
    <submittedName>
        <fullName evidence="2">CCC motif membrane protein</fullName>
    </submittedName>
</protein>
<dbReference type="EMBL" id="JBAWKC010000003">
    <property type="protein sequence ID" value="MFH6768985.1"/>
    <property type="molecule type" value="Genomic_DNA"/>
</dbReference>
<keyword evidence="1" id="KW-0472">Membrane</keyword>
<evidence type="ECO:0000313" key="3">
    <source>
        <dbReference type="Proteomes" id="UP001610104"/>
    </source>
</evidence>
<sequence length="108" mass="12321">METQKLNPTVVYILAIFSLLCCCFGGFGFILSGIAFFIANSKLNEAEANPENFDPQSMKAMNTAKMIALAILVINILYLIYTLYRIYTIGWDEIMEQSTIMMEQWQQT</sequence>
<dbReference type="RefSeq" id="WP_395438236.1">
    <property type="nucleotide sequence ID" value="NZ_JBAWKC010000003.1"/>
</dbReference>
<keyword evidence="1" id="KW-1133">Transmembrane helix</keyword>
<dbReference type="Proteomes" id="UP001610104">
    <property type="component" value="Unassembled WGS sequence"/>
</dbReference>
<accession>A0ABW7MQA7</accession>
<evidence type="ECO:0000313" key="2">
    <source>
        <dbReference type="EMBL" id="MFH6768985.1"/>
    </source>
</evidence>
<proteinExistence type="predicted"/>
<evidence type="ECO:0000256" key="1">
    <source>
        <dbReference type="SAM" id="Phobius"/>
    </source>
</evidence>
<keyword evidence="3" id="KW-1185">Reference proteome</keyword>
<reference evidence="2 3" key="1">
    <citation type="submission" date="2024-02" db="EMBL/GenBank/DDBJ databases">
        <title>A Gaetbulibacter species isolated from tidal flats and genomic insights of their niches.</title>
        <authorList>
            <person name="Ye Y."/>
        </authorList>
    </citation>
    <scope>NUCLEOTIDE SEQUENCE [LARGE SCALE GENOMIC DNA]</scope>
    <source>
        <strain evidence="2 3">KEM-8</strain>
    </source>
</reference>
<name>A0ABW7MQA7_9FLAO</name>